<gene>
    <name evidence="1" type="ORF">S03H2_25280</name>
</gene>
<organism evidence="1">
    <name type="scientific">marine sediment metagenome</name>
    <dbReference type="NCBI Taxonomy" id="412755"/>
    <lineage>
        <taxon>unclassified sequences</taxon>
        <taxon>metagenomes</taxon>
        <taxon>ecological metagenomes</taxon>
    </lineage>
</organism>
<comment type="caution">
    <text evidence="1">The sequence shown here is derived from an EMBL/GenBank/DDBJ whole genome shotgun (WGS) entry which is preliminary data.</text>
</comment>
<accession>X1FR89</accession>
<sequence length="55" mass="6475">YGRMQRLANSLESIGIKVGDRVGVLAWNTYQHFEIYFVFTNKIEKLFFAGENFKQ</sequence>
<evidence type="ECO:0000313" key="1">
    <source>
        <dbReference type="EMBL" id="GAH31879.1"/>
    </source>
</evidence>
<dbReference type="AlphaFoldDB" id="X1FR89"/>
<reference evidence="1" key="1">
    <citation type="journal article" date="2014" name="Front. Microbiol.">
        <title>High frequency of phylogenetically diverse reductive dehalogenase-homologous genes in deep subseafloor sedimentary metagenomes.</title>
        <authorList>
            <person name="Kawai M."/>
            <person name="Futagami T."/>
            <person name="Toyoda A."/>
            <person name="Takaki Y."/>
            <person name="Nishi S."/>
            <person name="Hori S."/>
            <person name="Arai W."/>
            <person name="Tsubouchi T."/>
            <person name="Morono Y."/>
            <person name="Uchiyama I."/>
            <person name="Ito T."/>
            <person name="Fujiyama A."/>
            <person name="Inagaki F."/>
            <person name="Takami H."/>
        </authorList>
    </citation>
    <scope>NUCLEOTIDE SEQUENCE</scope>
    <source>
        <strain evidence="1">Expedition CK06-06</strain>
    </source>
</reference>
<dbReference type="EMBL" id="BARU01014265">
    <property type="protein sequence ID" value="GAH31879.1"/>
    <property type="molecule type" value="Genomic_DNA"/>
</dbReference>
<feature type="non-terminal residue" evidence="1">
    <location>
        <position position="1"/>
    </location>
</feature>
<name>X1FR89_9ZZZZ</name>
<evidence type="ECO:0008006" key="2">
    <source>
        <dbReference type="Google" id="ProtNLM"/>
    </source>
</evidence>
<proteinExistence type="predicted"/>
<dbReference type="Gene3D" id="3.40.50.980">
    <property type="match status" value="1"/>
</dbReference>
<dbReference type="SUPFAM" id="SSF56801">
    <property type="entry name" value="Acetyl-CoA synthetase-like"/>
    <property type="match status" value="1"/>
</dbReference>
<protein>
    <recommendedName>
        <fullName evidence="2">AMP-dependent synthetase/ligase domain-containing protein</fullName>
    </recommendedName>
</protein>